<evidence type="ECO:0000313" key="3">
    <source>
        <dbReference type="Proteomes" id="UP000199758"/>
    </source>
</evidence>
<evidence type="ECO:0000313" key="2">
    <source>
        <dbReference type="EMBL" id="SHG85324.1"/>
    </source>
</evidence>
<proteinExistence type="predicted"/>
<name>A0A1M5N6Z5_9GAMM</name>
<keyword evidence="3" id="KW-1185">Reference proteome</keyword>
<sequence length="418" mass="45385">MNFPVNAWRVLGIATLALLSPSSPAGSGPAPMIGDRLVIDGVSAPLMTNAQRRAAGIRNGPDSIVDVWRSEPGRLQLIFSGSHLEQGRGTMVVRVGPDLKIDLAAPRATVVLQADRRSPGFDYDYAGGGDVFTCPGANGKTLYFYHGENHTDPTGRYIRGPKNGWTGIGMATWNARAGRFAKDGQIIGMAVDNTWRKDKNGRYKTLQGPPISGNPNVVPDRSGEYLYLYYTDRTDDPAYEAKGQDCDKRACTAVARAAVSQVCSAAGTGSPAPWFKYYKGAFTQPGLLGSGSKAVGKTAGSAGVGGRYTPIVDRFENRGETTPNVTWLPRQDLYVMTALRRPERDIAVRYSRDLLAWTDPEVLIGPAPKGYTNKYPRLNVIAGADGAERYMMLWTVKAEASWEDAELRGQAVRFASRR</sequence>
<gene>
    <name evidence="2" type="ORF">SAMN04488068_1664</name>
</gene>
<evidence type="ECO:0000256" key="1">
    <source>
        <dbReference type="SAM" id="SignalP"/>
    </source>
</evidence>
<feature type="signal peptide" evidence="1">
    <location>
        <begin position="1"/>
        <end position="25"/>
    </location>
</feature>
<protein>
    <submittedName>
        <fullName evidence="2">Uncharacterized protein</fullName>
    </submittedName>
</protein>
<dbReference type="AlphaFoldDB" id="A0A1M5N6Z5"/>
<dbReference type="EMBL" id="FQWZ01000003">
    <property type="protein sequence ID" value="SHG85324.1"/>
    <property type="molecule type" value="Genomic_DNA"/>
</dbReference>
<feature type="chain" id="PRO_5012906371" evidence="1">
    <location>
        <begin position="26"/>
        <end position="418"/>
    </location>
</feature>
<accession>A0A1M5N6Z5</accession>
<reference evidence="2 3" key="1">
    <citation type="submission" date="2016-11" db="EMBL/GenBank/DDBJ databases">
        <authorList>
            <person name="Jaros S."/>
            <person name="Januszkiewicz K."/>
            <person name="Wedrychowicz H."/>
        </authorList>
    </citation>
    <scope>NUCLEOTIDE SEQUENCE [LARGE SCALE GENOMIC DNA]</scope>
    <source>
        <strain evidence="2 3">CGMCC 1.7049</strain>
    </source>
</reference>
<keyword evidence="1" id="KW-0732">Signal</keyword>
<organism evidence="2 3">
    <name type="scientific">Hydrocarboniphaga daqingensis</name>
    <dbReference type="NCBI Taxonomy" id="490188"/>
    <lineage>
        <taxon>Bacteria</taxon>
        <taxon>Pseudomonadati</taxon>
        <taxon>Pseudomonadota</taxon>
        <taxon>Gammaproteobacteria</taxon>
        <taxon>Nevskiales</taxon>
        <taxon>Nevskiaceae</taxon>
        <taxon>Hydrocarboniphaga</taxon>
    </lineage>
</organism>
<dbReference type="Proteomes" id="UP000199758">
    <property type="component" value="Unassembled WGS sequence"/>
</dbReference>
<dbReference type="STRING" id="490188.SAMN04488068_1664"/>